<protein>
    <recommendedName>
        <fullName evidence="7">Peptide hydrolase</fullName>
        <ecNumber evidence="7">3.4.-.-</ecNumber>
    </recommendedName>
</protein>
<dbReference type="PANTHER" id="PTHR12147">
    <property type="entry name" value="METALLOPEPTIDASE M28 FAMILY MEMBER"/>
    <property type="match status" value="1"/>
</dbReference>
<dbReference type="OrthoDB" id="10013407at2759"/>
<evidence type="ECO:0000256" key="1">
    <source>
        <dbReference type="ARBA" id="ARBA00001947"/>
    </source>
</evidence>
<evidence type="ECO:0000256" key="4">
    <source>
        <dbReference type="ARBA" id="ARBA00022723"/>
    </source>
</evidence>
<evidence type="ECO:0000259" key="8">
    <source>
        <dbReference type="Pfam" id="PF02225"/>
    </source>
</evidence>
<accession>A0A9P7G7T8</accession>
<organism evidence="10 11">
    <name type="scientific">Asterophora parasitica</name>
    <dbReference type="NCBI Taxonomy" id="117018"/>
    <lineage>
        <taxon>Eukaryota</taxon>
        <taxon>Fungi</taxon>
        <taxon>Dikarya</taxon>
        <taxon>Basidiomycota</taxon>
        <taxon>Agaricomycotina</taxon>
        <taxon>Agaricomycetes</taxon>
        <taxon>Agaricomycetidae</taxon>
        <taxon>Agaricales</taxon>
        <taxon>Tricholomatineae</taxon>
        <taxon>Lyophyllaceae</taxon>
        <taxon>Asterophora</taxon>
    </lineage>
</organism>
<comment type="caution">
    <text evidence="10">The sequence shown here is derived from an EMBL/GenBank/DDBJ whole genome shotgun (WGS) entry which is preliminary data.</text>
</comment>
<reference evidence="10" key="2">
    <citation type="submission" date="2021-10" db="EMBL/GenBank/DDBJ databases">
        <title>Phylogenomics reveals ancestral predisposition of the termite-cultivated fungus Termitomyces towards a domesticated lifestyle.</title>
        <authorList>
            <person name="Auxier B."/>
            <person name="Grum-Grzhimaylo A."/>
            <person name="Cardenas M.E."/>
            <person name="Lodge J.D."/>
            <person name="Laessoe T."/>
            <person name="Pedersen O."/>
            <person name="Smith M.E."/>
            <person name="Kuyper T.W."/>
            <person name="Franco-Molano E.A."/>
            <person name="Baroni T.J."/>
            <person name="Aanen D.K."/>
        </authorList>
    </citation>
    <scope>NUCLEOTIDE SEQUENCE</scope>
    <source>
        <strain evidence="10">AP01</strain>
        <tissue evidence="10">Mycelium</tissue>
    </source>
</reference>
<comment type="cofactor">
    <cofactor evidence="1">
        <name>Zn(2+)</name>
        <dbReference type="ChEBI" id="CHEBI:29105"/>
    </cofactor>
</comment>
<evidence type="ECO:0000256" key="7">
    <source>
        <dbReference type="RuleBase" id="RU361240"/>
    </source>
</evidence>
<keyword evidence="7" id="KW-0732">Signal</keyword>
<dbReference type="SUPFAM" id="SSF53187">
    <property type="entry name" value="Zn-dependent exopeptidases"/>
    <property type="match status" value="1"/>
</dbReference>
<dbReference type="InterPro" id="IPR046450">
    <property type="entry name" value="PA_dom_sf"/>
</dbReference>
<keyword evidence="6 7" id="KW-0862">Zinc</keyword>
<feature type="domain" description="Peptidase M28" evidence="9">
    <location>
        <begin position="251"/>
        <end position="466"/>
    </location>
</feature>
<evidence type="ECO:0000259" key="9">
    <source>
        <dbReference type="Pfam" id="PF04389"/>
    </source>
</evidence>
<evidence type="ECO:0000256" key="6">
    <source>
        <dbReference type="ARBA" id="ARBA00022833"/>
    </source>
</evidence>
<evidence type="ECO:0000256" key="2">
    <source>
        <dbReference type="ARBA" id="ARBA00005634"/>
    </source>
</evidence>
<keyword evidence="11" id="KW-1185">Reference proteome</keyword>
<gene>
    <name evidence="10" type="ORF">DXG03_008603</name>
</gene>
<reference evidence="10" key="1">
    <citation type="submission" date="2020-07" db="EMBL/GenBank/DDBJ databases">
        <authorList>
            <person name="Nieuwenhuis M."/>
            <person name="Van De Peppel L.J.J."/>
        </authorList>
    </citation>
    <scope>NUCLEOTIDE SEQUENCE</scope>
    <source>
        <strain evidence="10">AP01</strain>
        <tissue evidence="10">Mycelium</tissue>
    </source>
</reference>
<keyword evidence="4 7" id="KW-0479">Metal-binding</keyword>
<dbReference type="InterPro" id="IPR007484">
    <property type="entry name" value="Peptidase_M28"/>
</dbReference>
<keyword evidence="3 7" id="KW-0645">Protease</keyword>
<feature type="domain" description="PA" evidence="8">
    <location>
        <begin position="137"/>
        <end position="222"/>
    </location>
</feature>
<dbReference type="GO" id="GO:0008235">
    <property type="term" value="F:metalloexopeptidase activity"/>
    <property type="evidence" value="ECO:0007669"/>
    <property type="project" value="InterPro"/>
</dbReference>
<dbReference type="Gene3D" id="3.50.30.30">
    <property type="match status" value="1"/>
</dbReference>
<dbReference type="InterPro" id="IPR003137">
    <property type="entry name" value="PA_domain"/>
</dbReference>
<dbReference type="EMBL" id="JABCKV010000072">
    <property type="protein sequence ID" value="KAG5644375.1"/>
    <property type="molecule type" value="Genomic_DNA"/>
</dbReference>
<keyword evidence="5 7" id="KW-0378">Hydrolase</keyword>
<dbReference type="Pfam" id="PF04389">
    <property type="entry name" value="Peptidase_M28"/>
    <property type="match status" value="1"/>
</dbReference>
<dbReference type="Proteomes" id="UP000775547">
    <property type="component" value="Unassembled WGS sequence"/>
</dbReference>
<dbReference type="Pfam" id="PF02225">
    <property type="entry name" value="PA"/>
    <property type="match status" value="1"/>
</dbReference>
<evidence type="ECO:0000313" key="10">
    <source>
        <dbReference type="EMBL" id="KAG5644375.1"/>
    </source>
</evidence>
<name>A0A9P7G7T8_9AGAR</name>
<comment type="similarity">
    <text evidence="2">Belongs to the peptidase M28 family. M28B subfamily.</text>
</comment>
<evidence type="ECO:0000256" key="3">
    <source>
        <dbReference type="ARBA" id="ARBA00022670"/>
    </source>
</evidence>
<evidence type="ECO:0000313" key="11">
    <source>
        <dbReference type="Proteomes" id="UP000775547"/>
    </source>
</evidence>
<evidence type="ECO:0000256" key="5">
    <source>
        <dbReference type="ARBA" id="ARBA00022801"/>
    </source>
</evidence>
<feature type="signal peptide" evidence="7">
    <location>
        <begin position="1"/>
        <end position="19"/>
    </location>
</feature>
<dbReference type="PANTHER" id="PTHR12147:SF26">
    <property type="entry name" value="PEPTIDASE M28 DOMAIN-CONTAINING PROTEIN"/>
    <property type="match status" value="1"/>
</dbReference>
<proteinExistence type="inferred from homology"/>
<feature type="chain" id="PRO_5040547785" description="Peptide hydrolase" evidence="7">
    <location>
        <begin position="20"/>
        <end position="515"/>
    </location>
</feature>
<dbReference type="GO" id="GO:0046872">
    <property type="term" value="F:metal ion binding"/>
    <property type="evidence" value="ECO:0007669"/>
    <property type="project" value="UniProtKB-KW"/>
</dbReference>
<dbReference type="Gene3D" id="3.40.630.10">
    <property type="entry name" value="Zn peptidases"/>
    <property type="match status" value="1"/>
</dbReference>
<sequence length="515" mass="55009">MVKLHVSLAFLAAAATAEAGLLDHLYPIFPLPIFNKLTPAKYEASQKLAGLLGHSKKLWSFATAPGAGTTRSFGSKGYNASADYVAKLAKDHGYNVQRQTLVYPSTKIISNSLKIGDEEEIPQKEIVTFQYSAKATITAPLVLVPRLGCTTADYEGLDVSGKIAVVLRGECTFVEKGQLAKAANVGGFLLYNNVAGPPVASRLSPDYDNNPPTLSISQNAAAPIVARLKAGEAVTATLDINVLNQQLYSDNVIATSKGGDQNKILLVGAHLDSVPAGPGINDDGSGTATVAELAVQLSKFSGLKNAVRFAWWTAEEVGLIGSHYYVDHLSDKEKSKIFANINLDMTASPNYIIGVYDADNSSGQNTGLPAPPGSAAIERLYQQHYDRRGINHTAYAFTAGSDYRPFLDAGIPSGGVATGAGGLKTKYEVSLFGGTEGIQYDECYHQLCDNLDNLAHDAYVWNARATADVIAQLLINDPKVILKDPPKLQNFAAGVQQFDYAADLGEECHPHFDEL</sequence>
<dbReference type="InterPro" id="IPR045175">
    <property type="entry name" value="M28_fam"/>
</dbReference>
<dbReference type="GO" id="GO:0006508">
    <property type="term" value="P:proteolysis"/>
    <property type="evidence" value="ECO:0007669"/>
    <property type="project" value="UniProtKB-KW"/>
</dbReference>
<dbReference type="SUPFAM" id="SSF52025">
    <property type="entry name" value="PA domain"/>
    <property type="match status" value="1"/>
</dbReference>
<dbReference type="AlphaFoldDB" id="A0A9P7G7T8"/>
<dbReference type="EC" id="3.4.-.-" evidence="7"/>